<reference evidence="2 3" key="1">
    <citation type="journal article" date="2021" name="BMC Genomics">
        <title>Datura genome reveals duplications of psychoactive alkaloid biosynthetic genes and high mutation rate following tissue culture.</title>
        <authorList>
            <person name="Rajewski A."/>
            <person name="Carter-House D."/>
            <person name="Stajich J."/>
            <person name="Litt A."/>
        </authorList>
    </citation>
    <scope>NUCLEOTIDE SEQUENCE [LARGE SCALE GENOMIC DNA]</scope>
    <source>
        <strain evidence="2">AR-01</strain>
    </source>
</reference>
<dbReference type="Proteomes" id="UP000823775">
    <property type="component" value="Unassembled WGS sequence"/>
</dbReference>
<protein>
    <submittedName>
        <fullName evidence="2">Uncharacterized protein</fullName>
    </submittedName>
</protein>
<evidence type="ECO:0000313" key="2">
    <source>
        <dbReference type="EMBL" id="MCE5166913.1"/>
    </source>
</evidence>
<comment type="caution">
    <text evidence="2">The sequence shown here is derived from an EMBL/GenBank/DDBJ whole genome shotgun (WGS) entry which is preliminary data.</text>
</comment>
<feature type="compositionally biased region" description="Basic and acidic residues" evidence="1">
    <location>
        <begin position="46"/>
        <end position="59"/>
    </location>
</feature>
<accession>A0ABS8Y8E1</accession>
<organism evidence="2 3">
    <name type="scientific">Datura stramonium</name>
    <name type="common">Jimsonweed</name>
    <name type="synonym">Common thornapple</name>
    <dbReference type="NCBI Taxonomy" id="4076"/>
    <lineage>
        <taxon>Eukaryota</taxon>
        <taxon>Viridiplantae</taxon>
        <taxon>Streptophyta</taxon>
        <taxon>Embryophyta</taxon>
        <taxon>Tracheophyta</taxon>
        <taxon>Spermatophyta</taxon>
        <taxon>Magnoliopsida</taxon>
        <taxon>eudicotyledons</taxon>
        <taxon>Gunneridae</taxon>
        <taxon>Pentapetalae</taxon>
        <taxon>asterids</taxon>
        <taxon>lamiids</taxon>
        <taxon>Solanales</taxon>
        <taxon>Solanaceae</taxon>
        <taxon>Solanoideae</taxon>
        <taxon>Datureae</taxon>
        <taxon>Datura</taxon>
    </lineage>
</organism>
<sequence>MENREEEEATFQGDNQGIEPQKKSKSSRRDKSRGRDPSVALVSEGLTHEEAEGLRRAPDGRLLPKQNEERGTEASLLPIGVVTAKVTATDHHNSTKTMRSRRRESTTVMGVICAVTPLTCTETARS</sequence>
<feature type="region of interest" description="Disordered" evidence="1">
    <location>
        <begin position="1"/>
        <end position="76"/>
    </location>
</feature>
<feature type="compositionally biased region" description="Basic and acidic residues" evidence="1">
    <location>
        <begin position="27"/>
        <end position="36"/>
    </location>
</feature>
<name>A0ABS8Y8E1_DATST</name>
<dbReference type="EMBL" id="JACEIK010036582">
    <property type="protein sequence ID" value="MCE5166913.1"/>
    <property type="molecule type" value="Genomic_DNA"/>
</dbReference>
<evidence type="ECO:0000313" key="3">
    <source>
        <dbReference type="Proteomes" id="UP000823775"/>
    </source>
</evidence>
<evidence type="ECO:0000256" key="1">
    <source>
        <dbReference type="SAM" id="MobiDB-lite"/>
    </source>
</evidence>
<proteinExistence type="predicted"/>
<keyword evidence="3" id="KW-1185">Reference proteome</keyword>
<gene>
    <name evidence="2" type="ORF">HAX54_029463</name>
</gene>